<evidence type="ECO:0000313" key="7">
    <source>
        <dbReference type="EMBL" id="CAI9567201.1"/>
    </source>
</evidence>
<dbReference type="InterPro" id="IPR036188">
    <property type="entry name" value="FAD/NAD-bd_sf"/>
</dbReference>
<gene>
    <name evidence="7" type="ORF">SPARVUS_LOCUS6503354</name>
</gene>
<keyword evidence="5" id="KW-0503">Monooxygenase</keyword>
<evidence type="ECO:0000313" key="8">
    <source>
        <dbReference type="Proteomes" id="UP001162483"/>
    </source>
</evidence>
<organism evidence="7 8">
    <name type="scientific">Staurois parvus</name>
    <dbReference type="NCBI Taxonomy" id="386267"/>
    <lineage>
        <taxon>Eukaryota</taxon>
        <taxon>Metazoa</taxon>
        <taxon>Chordata</taxon>
        <taxon>Craniata</taxon>
        <taxon>Vertebrata</taxon>
        <taxon>Euteleostomi</taxon>
        <taxon>Amphibia</taxon>
        <taxon>Batrachia</taxon>
        <taxon>Anura</taxon>
        <taxon>Neobatrachia</taxon>
        <taxon>Ranoidea</taxon>
        <taxon>Ranidae</taxon>
        <taxon>Staurois</taxon>
    </lineage>
</organism>
<evidence type="ECO:0000256" key="3">
    <source>
        <dbReference type="ARBA" id="ARBA00022827"/>
    </source>
</evidence>
<dbReference type="SUPFAM" id="SSF51905">
    <property type="entry name" value="FAD/NAD(P)-binding domain"/>
    <property type="match status" value="1"/>
</dbReference>
<keyword evidence="3 5" id="KW-0274">FAD</keyword>
<dbReference type="Proteomes" id="UP001162483">
    <property type="component" value="Unassembled WGS sequence"/>
</dbReference>
<evidence type="ECO:0000256" key="4">
    <source>
        <dbReference type="ARBA" id="ARBA00023002"/>
    </source>
</evidence>
<keyword evidence="6" id="KW-0175">Coiled coil</keyword>
<keyword evidence="2 5" id="KW-0285">Flavoprotein</keyword>
<comment type="caution">
    <text evidence="7">The sequence shown here is derived from an EMBL/GenBank/DDBJ whole genome shotgun (WGS) entry which is preliminary data.</text>
</comment>
<protein>
    <recommendedName>
        <fullName evidence="5">Flavin-containing monooxygenase</fullName>
        <ecNumber evidence="5">1.-.-.-</ecNumber>
    </recommendedName>
</protein>
<keyword evidence="4 5" id="KW-0560">Oxidoreductase</keyword>
<dbReference type="EMBL" id="CATNWA010014089">
    <property type="protein sequence ID" value="CAI9567201.1"/>
    <property type="molecule type" value="Genomic_DNA"/>
</dbReference>
<feature type="coiled-coil region" evidence="6">
    <location>
        <begin position="45"/>
        <end position="72"/>
    </location>
</feature>
<keyword evidence="8" id="KW-1185">Reference proteome</keyword>
<evidence type="ECO:0000256" key="2">
    <source>
        <dbReference type="ARBA" id="ARBA00022630"/>
    </source>
</evidence>
<evidence type="ECO:0000256" key="5">
    <source>
        <dbReference type="RuleBase" id="RU361177"/>
    </source>
</evidence>
<dbReference type="Pfam" id="PF00743">
    <property type="entry name" value="FMO-like"/>
    <property type="match status" value="1"/>
</dbReference>
<dbReference type="PANTHER" id="PTHR23023">
    <property type="entry name" value="DIMETHYLANILINE MONOOXYGENASE"/>
    <property type="match status" value="1"/>
</dbReference>
<sequence>MVFPANLEKPSMAFIGYIQPIGAIMPVSEIQARWATRVFQGLAKLPSMNEMKEEINKRKKDLENRYVKSERHTIQVDYVLYMDEMAVEVGCKPNVKHLFLSDPKLAWEILFGPCTPYQYRLRVDQGNGRMPEKPFYLRRIAS</sequence>
<dbReference type="Gene3D" id="3.50.50.60">
    <property type="entry name" value="FAD/NAD(P)-binding domain"/>
    <property type="match status" value="1"/>
</dbReference>
<proteinExistence type="inferred from homology"/>
<dbReference type="InterPro" id="IPR050346">
    <property type="entry name" value="FMO-like"/>
</dbReference>
<reference evidence="7" key="1">
    <citation type="submission" date="2023-05" db="EMBL/GenBank/DDBJ databases">
        <authorList>
            <person name="Stuckert A."/>
        </authorList>
    </citation>
    <scope>NUCLEOTIDE SEQUENCE</scope>
</reference>
<name>A0ABN9D6F9_9NEOB</name>
<comment type="similarity">
    <text evidence="1 5">Belongs to the FMO family.</text>
</comment>
<accession>A0ABN9D6F9</accession>
<dbReference type="InterPro" id="IPR020946">
    <property type="entry name" value="Flavin_mOase-like"/>
</dbReference>
<comment type="cofactor">
    <cofactor evidence="5">
        <name>FAD</name>
        <dbReference type="ChEBI" id="CHEBI:57692"/>
    </cofactor>
</comment>
<dbReference type="EC" id="1.-.-.-" evidence="5"/>
<evidence type="ECO:0000256" key="6">
    <source>
        <dbReference type="SAM" id="Coils"/>
    </source>
</evidence>
<evidence type="ECO:0000256" key="1">
    <source>
        <dbReference type="ARBA" id="ARBA00009183"/>
    </source>
</evidence>